<accession>A0AA36J1K1</accession>
<protein>
    <submittedName>
        <fullName evidence="1">Uncharacterized protein</fullName>
    </submittedName>
</protein>
<name>A0AA36J1K1_9DINO</name>
<organism evidence="1 2">
    <name type="scientific">Effrenium voratum</name>
    <dbReference type="NCBI Taxonomy" id="2562239"/>
    <lineage>
        <taxon>Eukaryota</taxon>
        <taxon>Sar</taxon>
        <taxon>Alveolata</taxon>
        <taxon>Dinophyceae</taxon>
        <taxon>Suessiales</taxon>
        <taxon>Symbiodiniaceae</taxon>
        <taxon>Effrenium</taxon>
    </lineage>
</organism>
<keyword evidence="2" id="KW-1185">Reference proteome</keyword>
<comment type="caution">
    <text evidence="1">The sequence shown here is derived from an EMBL/GenBank/DDBJ whole genome shotgun (WGS) entry which is preliminary data.</text>
</comment>
<reference evidence="1" key="1">
    <citation type="submission" date="2023-08" db="EMBL/GenBank/DDBJ databases">
        <authorList>
            <person name="Chen Y."/>
            <person name="Shah S."/>
            <person name="Dougan E. K."/>
            <person name="Thang M."/>
            <person name="Chan C."/>
        </authorList>
    </citation>
    <scope>NUCLEOTIDE SEQUENCE</scope>
</reference>
<proteinExistence type="predicted"/>
<dbReference type="AlphaFoldDB" id="A0AA36J1K1"/>
<evidence type="ECO:0000313" key="1">
    <source>
        <dbReference type="EMBL" id="CAJ1396838.1"/>
    </source>
</evidence>
<dbReference type="EMBL" id="CAUJNA010003244">
    <property type="protein sequence ID" value="CAJ1396838.1"/>
    <property type="molecule type" value="Genomic_DNA"/>
</dbReference>
<gene>
    <name evidence="1" type="ORF">EVOR1521_LOCUS20980</name>
</gene>
<evidence type="ECO:0000313" key="2">
    <source>
        <dbReference type="Proteomes" id="UP001178507"/>
    </source>
</evidence>
<sequence>MAVFNSQTLAHAPVGACRERTFTFSGIQLANSAWGFSWLNVSGDTFRESAAAAAKTVALDPQSVGALIDAGIKSEALENQMLEILGHLLEVLPGTSEQWDSASPGLFMDSIPADTLGVLGTSGLLRAWSVKEEKDIQHPAEEAAARHFQRPEDMYDWPWAFLEWEADGARGAQVLKTGFSSAEPGESEAWWSEAFPLRSFKLGVRASAGGPST</sequence>
<dbReference type="Proteomes" id="UP001178507">
    <property type="component" value="Unassembled WGS sequence"/>
</dbReference>